<dbReference type="KEGG" id="smav:CFF01_03000"/>
<feature type="region of interest" description="Disordered" evidence="1">
    <location>
        <begin position="1"/>
        <end position="72"/>
    </location>
</feature>
<evidence type="ECO:0000313" key="2">
    <source>
        <dbReference type="EMBL" id="ASJ95634.1"/>
    </source>
</evidence>
<accession>A0AAC9XMJ5</accession>
<dbReference type="InterPro" id="IPR049675">
    <property type="entry name" value="QatB"/>
</dbReference>
<dbReference type="NCBIfam" id="NF041924">
    <property type="entry name" value="QatB"/>
    <property type="match status" value="1"/>
</dbReference>
<organism evidence="2 3">
    <name type="scientific">Shewanella marisflavi</name>
    <dbReference type="NCBI Taxonomy" id="260364"/>
    <lineage>
        <taxon>Bacteria</taxon>
        <taxon>Pseudomonadati</taxon>
        <taxon>Pseudomonadota</taxon>
        <taxon>Gammaproteobacteria</taxon>
        <taxon>Alteromonadales</taxon>
        <taxon>Shewanellaceae</taxon>
        <taxon>Shewanella</taxon>
    </lineage>
</organism>
<dbReference type="RefSeq" id="WP_088903806.1">
    <property type="nucleotide sequence ID" value="NZ_CP022272.1"/>
</dbReference>
<gene>
    <name evidence="2" type="ORF">CFF01_03000</name>
</gene>
<name>A0AAC9XMJ5_9GAMM</name>
<evidence type="ECO:0000313" key="3">
    <source>
        <dbReference type="Proteomes" id="UP000198233"/>
    </source>
</evidence>
<proteinExistence type="predicted"/>
<dbReference type="Proteomes" id="UP000198233">
    <property type="component" value="Chromosome"/>
</dbReference>
<dbReference type="EMBL" id="CP022272">
    <property type="protein sequence ID" value="ASJ95634.1"/>
    <property type="molecule type" value="Genomic_DNA"/>
</dbReference>
<feature type="compositionally biased region" description="Polar residues" evidence="1">
    <location>
        <begin position="35"/>
        <end position="61"/>
    </location>
</feature>
<reference evidence="2 3" key="1">
    <citation type="submission" date="2017-06" db="EMBL/GenBank/DDBJ databases">
        <title>Complete genome sequence of Shewanella marisflavi EP1 associated with anaerobic 2,4-dinitrotoluene reduction and salt tolerance.</title>
        <authorList>
            <person name="Huang J."/>
        </authorList>
    </citation>
    <scope>NUCLEOTIDE SEQUENCE [LARGE SCALE GENOMIC DNA]</scope>
    <source>
        <strain evidence="2 3">EP1</strain>
    </source>
</reference>
<feature type="compositionally biased region" description="Low complexity" evidence="1">
    <location>
        <begin position="1"/>
        <end position="15"/>
    </location>
</feature>
<evidence type="ECO:0000256" key="1">
    <source>
        <dbReference type="SAM" id="MobiDB-lite"/>
    </source>
</evidence>
<dbReference type="AlphaFoldDB" id="A0AAC9XMJ5"/>
<protein>
    <submittedName>
        <fullName evidence="2">Uncharacterized protein</fullName>
    </submittedName>
</protein>
<sequence length="276" mass="29336">MGTSTTNSGPNSNNPLVPTWLEGQGGGTGDDKNDGQNNKPEQLKQPQIKPQQGRRFQSARSGINDYLRTGNTGSMKKGISRYVKSSGGKSSAVKRMGASPRAASNFVSFLSDVAQNGIQAVAKNLNLALQGNESADQLLLRVADQICEVSTSSIPDAVVRVSYAETVVEMTTTLGVTDLNAITSEQIKASLSCFIGKSVTNRIINDICNNLVAQKASPENLQAALSELSGYIEGRADDVIASFPTENLSLTDEELVGGIENLYSEVFEILASVEDE</sequence>